<dbReference type="EMBL" id="AWUW01000150">
    <property type="protein sequence ID" value="ERJ63794.1"/>
    <property type="molecule type" value="Genomic_DNA"/>
</dbReference>
<name>A0A0E2LN29_PORGN</name>
<comment type="caution">
    <text evidence="1">The sequence shown here is derived from an EMBL/GenBank/DDBJ whole genome shotgun (WGS) entry which is preliminary data.</text>
</comment>
<protein>
    <submittedName>
        <fullName evidence="1">Uncharacterized protein</fullName>
    </submittedName>
</protein>
<dbReference type="PATRIC" id="fig|1227271.3.peg.1976"/>
<proteinExistence type="predicted"/>
<dbReference type="AlphaFoldDB" id="A0A0E2LN29"/>
<accession>A0A0E2LN29</accession>
<organism evidence="1 2">
    <name type="scientific">Porphyromonas gingivalis F0570</name>
    <dbReference type="NCBI Taxonomy" id="1227271"/>
    <lineage>
        <taxon>Bacteria</taxon>
        <taxon>Pseudomonadati</taxon>
        <taxon>Bacteroidota</taxon>
        <taxon>Bacteroidia</taxon>
        <taxon>Bacteroidales</taxon>
        <taxon>Porphyromonadaceae</taxon>
        <taxon>Porphyromonas</taxon>
    </lineage>
</organism>
<evidence type="ECO:0000313" key="1">
    <source>
        <dbReference type="EMBL" id="ERJ63794.1"/>
    </source>
</evidence>
<evidence type="ECO:0000313" key="2">
    <source>
        <dbReference type="Proteomes" id="UP000016630"/>
    </source>
</evidence>
<dbReference type="Proteomes" id="UP000016630">
    <property type="component" value="Unassembled WGS sequence"/>
</dbReference>
<gene>
    <name evidence="1" type="ORF">HMPREF1555_02249</name>
</gene>
<sequence>MQRSPLVYLKYKAKYAWCLSNLVSSLRINTFTKIDLMQWLNEPFTPPPESENQLFE</sequence>
<reference evidence="1 2" key="1">
    <citation type="submission" date="2013-06" db="EMBL/GenBank/DDBJ databases">
        <authorList>
            <person name="Weinstock G."/>
            <person name="Sodergren E."/>
            <person name="Lobos E.A."/>
            <person name="Fulton L."/>
            <person name="Fulton R."/>
            <person name="Courtney L."/>
            <person name="Fronick C."/>
            <person name="O'Laughlin M."/>
            <person name="Godfrey J."/>
            <person name="Wilson R.M."/>
            <person name="Miner T."/>
            <person name="Farmer C."/>
            <person name="Delehaunty K."/>
            <person name="Cordes M."/>
            <person name="Minx P."/>
            <person name="Tomlinson C."/>
            <person name="Chen J."/>
            <person name="Wollam A."/>
            <person name="Pepin K.H."/>
            <person name="Bhonagiri V."/>
            <person name="Zhang X."/>
            <person name="Warren W."/>
            <person name="Mitreva M."/>
            <person name="Mardis E.R."/>
            <person name="Wilson R.K."/>
        </authorList>
    </citation>
    <scope>NUCLEOTIDE SEQUENCE [LARGE SCALE GENOMIC DNA]</scope>
    <source>
        <strain evidence="1 2">F0570</strain>
    </source>
</reference>
<dbReference type="HOGENOM" id="CLU_212172_0_0_10"/>